<dbReference type="SMART" id="SM00698">
    <property type="entry name" value="MORN"/>
    <property type="match status" value="4"/>
</dbReference>
<dbReference type="HOGENOM" id="CLU_333730_0_0_1"/>
<dbReference type="PANTHER" id="PTHR43215:SF14">
    <property type="entry name" value="RADIAL SPOKE HEAD 1 HOMOLOG"/>
    <property type="match status" value="1"/>
</dbReference>
<dbReference type="GO" id="GO:0016579">
    <property type="term" value="P:protein deubiquitination"/>
    <property type="evidence" value="ECO:0007669"/>
    <property type="project" value="InterPro"/>
</dbReference>
<dbReference type="Pfam" id="PF02493">
    <property type="entry name" value="MORN"/>
    <property type="match status" value="4"/>
</dbReference>
<dbReference type="Pfam" id="PF00443">
    <property type="entry name" value="UCH"/>
    <property type="match status" value="1"/>
</dbReference>
<feature type="compositionally biased region" description="Acidic residues" evidence="5">
    <location>
        <begin position="91"/>
        <end position="107"/>
    </location>
</feature>
<evidence type="ECO:0000259" key="7">
    <source>
        <dbReference type="PROSITE" id="PS50144"/>
    </source>
</evidence>
<accession>M2WMF0</accession>
<dbReference type="Proteomes" id="UP000016933">
    <property type="component" value="Unassembled WGS sequence"/>
</dbReference>
<dbReference type="InterPro" id="IPR038765">
    <property type="entry name" value="Papain-like_cys_pep_sf"/>
</dbReference>
<dbReference type="EMBL" id="KB446540">
    <property type="protein sequence ID" value="EME43218.1"/>
    <property type="molecule type" value="Genomic_DNA"/>
</dbReference>
<proteinExistence type="predicted"/>
<feature type="compositionally biased region" description="Low complexity" evidence="5">
    <location>
        <begin position="58"/>
        <end position="67"/>
    </location>
</feature>
<evidence type="ECO:0008006" key="10">
    <source>
        <dbReference type="Google" id="ProtNLM"/>
    </source>
</evidence>
<feature type="domain" description="MATH" evidence="7">
    <location>
        <begin position="166"/>
        <end position="325"/>
    </location>
</feature>
<evidence type="ECO:0000256" key="3">
    <source>
        <dbReference type="ARBA" id="ARBA00022737"/>
    </source>
</evidence>
<dbReference type="GO" id="GO:0005737">
    <property type="term" value="C:cytoplasm"/>
    <property type="evidence" value="ECO:0007669"/>
    <property type="project" value="UniProtKB-SubCell"/>
</dbReference>
<organism evidence="8 9">
    <name type="scientific">Dothistroma septosporum (strain NZE10 / CBS 128990)</name>
    <name type="common">Red band needle blight fungus</name>
    <name type="synonym">Mycosphaerella pini</name>
    <dbReference type="NCBI Taxonomy" id="675120"/>
    <lineage>
        <taxon>Eukaryota</taxon>
        <taxon>Fungi</taxon>
        <taxon>Dikarya</taxon>
        <taxon>Ascomycota</taxon>
        <taxon>Pezizomycotina</taxon>
        <taxon>Dothideomycetes</taxon>
        <taxon>Dothideomycetidae</taxon>
        <taxon>Mycosphaerellales</taxon>
        <taxon>Mycosphaerellaceae</taxon>
        <taxon>Dothistroma</taxon>
    </lineage>
</organism>
<protein>
    <recommendedName>
        <fullName evidence="10">RING-type domain-containing protein</fullName>
    </recommendedName>
</protein>
<dbReference type="SUPFAM" id="SSF57850">
    <property type="entry name" value="RING/U-box"/>
    <property type="match status" value="1"/>
</dbReference>
<dbReference type="InterPro" id="IPR001841">
    <property type="entry name" value="Znf_RING"/>
</dbReference>
<dbReference type="PROSITE" id="PS50089">
    <property type="entry name" value="ZF_RING_2"/>
    <property type="match status" value="1"/>
</dbReference>
<dbReference type="Gene3D" id="3.90.70.10">
    <property type="entry name" value="Cysteine proteinases"/>
    <property type="match status" value="1"/>
</dbReference>
<dbReference type="SUPFAM" id="SSF82185">
    <property type="entry name" value="Histone H3 K4-specific methyltransferase SET7/9 N-terminal domain"/>
    <property type="match status" value="1"/>
</dbReference>
<dbReference type="AlphaFoldDB" id="M2WMF0"/>
<reference evidence="8 9" key="2">
    <citation type="journal article" date="2012" name="PLoS Pathog.">
        <title>Diverse lifestyles and strategies of plant pathogenesis encoded in the genomes of eighteen Dothideomycetes fungi.</title>
        <authorList>
            <person name="Ohm R.A."/>
            <person name="Feau N."/>
            <person name="Henrissat B."/>
            <person name="Schoch C.L."/>
            <person name="Horwitz B.A."/>
            <person name="Barry K.W."/>
            <person name="Condon B.J."/>
            <person name="Copeland A.C."/>
            <person name="Dhillon B."/>
            <person name="Glaser F."/>
            <person name="Hesse C.N."/>
            <person name="Kosti I."/>
            <person name="LaButti K."/>
            <person name="Lindquist E.A."/>
            <person name="Lucas S."/>
            <person name="Salamov A.A."/>
            <person name="Bradshaw R.E."/>
            <person name="Ciuffetti L."/>
            <person name="Hamelin R.C."/>
            <person name="Kema G.H.J."/>
            <person name="Lawrence C."/>
            <person name="Scott J.A."/>
            <person name="Spatafora J.W."/>
            <person name="Turgeon B.G."/>
            <person name="de Wit P.J.G.M."/>
            <person name="Zhong S."/>
            <person name="Goodwin S.B."/>
            <person name="Grigoriev I.V."/>
        </authorList>
    </citation>
    <scope>NUCLEOTIDE SEQUENCE [LARGE SCALE GENOMIC DNA]</scope>
    <source>
        <strain evidence="9">NZE10 / CBS 128990</strain>
    </source>
</reference>
<evidence type="ECO:0000313" key="9">
    <source>
        <dbReference type="Proteomes" id="UP000016933"/>
    </source>
</evidence>
<dbReference type="STRING" id="675120.M2WMF0"/>
<evidence type="ECO:0000259" key="6">
    <source>
        <dbReference type="PROSITE" id="PS50089"/>
    </source>
</evidence>
<dbReference type="GO" id="GO:0008270">
    <property type="term" value="F:zinc ion binding"/>
    <property type="evidence" value="ECO:0007669"/>
    <property type="project" value="UniProtKB-KW"/>
</dbReference>
<keyword evidence="2" id="KW-0963">Cytoplasm</keyword>
<dbReference type="PROSITE" id="PS50144">
    <property type="entry name" value="MATH"/>
    <property type="match status" value="1"/>
</dbReference>
<dbReference type="InterPro" id="IPR003409">
    <property type="entry name" value="MORN"/>
</dbReference>
<reference evidence="9" key="1">
    <citation type="journal article" date="2012" name="PLoS Genet.">
        <title>The genomes of the fungal plant pathogens Cladosporium fulvum and Dothistroma septosporum reveal adaptation to different hosts and lifestyles but also signatures of common ancestry.</title>
        <authorList>
            <person name="de Wit P.J.G.M."/>
            <person name="van der Burgt A."/>
            <person name="Oekmen B."/>
            <person name="Stergiopoulos I."/>
            <person name="Abd-Elsalam K.A."/>
            <person name="Aerts A.L."/>
            <person name="Bahkali A.H."/>
            <person name="Beenen H.G."/>
            <person name="Chettri P."/>
            <person name="Cox M.P."/>
            <person name="Datema E."/>
            <person name="de Vries R.P."/>
            <person name="Dhillon B."/>
            <person name="Ganley A.R."/>
            <person name="Griffiths S.A."/>
            <person name="Guo Y."/>
            <person name="Hamelin R.C."/>
            <person name="Henrissat B."/>
            <person name="Kabir M.S."/>
            <person name="Jashni M.K."/>
            <person name="Kema G."/>
            <person name="Klaubauf S."/>
            <person name="Lapidus A."/>
            <person name="Levasseur A."/>
            <person name="Lindquist E."/>
            <person name="Mehrabi R."/>
            <person name="Ohm R.A."/>
            <person name="Owen T.J."/>
            <person name="Salamov A."/>
            <person name="Schwelm A."/>
            <person name="Schijlen E."/>
            <person name="Sun H."/>
            <person name="van den Burg H.A."/>
            <person name="van Ham R.C.H.J."/>
            <person name="Zhang S."/>
            <person name="Goodwin S.B."/>
            <person name="Grigoriev I.V."/>
            <person name="Collemare J."/>
            <person name="Bradshaw R.E."/>
        </authorList>
    </citation>
    <scope>NUCLEOTIDE SEQUENCE [LARGE SCALE GENOMIC DNA]</scope>
    <source>
        <strain evidence="9">NZE10 / CBS 128990</strain>
    </source>
</reference>
<keyword evidence="3" id="KW-0677">Repeat</keyword>
<dbReference type="Gene3D" id="2.20.110.10">
    <property type="entry name" value="Histone H3 K4-specific methyltransferase SET7/9 N-terminal domain"/>
    <property type="match status" value="1"/>
</dbReference>
<dbReference type="PANTHER" id="PTHR43215">
    <property type="entry name" value="RADIAL SPOKE HEAD 1 HOMOLOG"/>
    <property type="match status" value="1"/>
</dbReference>
<evidence type="ECO:0000256" key="2">
    <source>
        <dbReference type="ARBA" id="ARBA00022490"/>
    </source>
</evidence>
<keyword evidence="4" id="KW-0479">Metal-binding</keyword>
<dbReference type="GO" id="GO:0004843">
    <property type="term" value="F:cysteine-type deubiquitinase activity"/>
    <property type="evidence" value="ECO:0007669"/>
    <property type="project" value="InterPro"/>
</dbReference>
<evidence type="ECO:0000256" key="1">
    <source>
        <dbReference type="ARBA" id="ARBA00004496"/>
    </source>
</evidence>
<dbReference type="eggNOG" id="KOG1101">
    <property type="taxonomic scope" value="Eukaryota"/>
</dbReference>
<evidence type="ECO:0000313" key="8">
    <source>
        <dbReference type="EMBL" id="EME43218.1"/>
    </source>
</evidence>
<dbReference type="CDD" id="cd16510">
    <property type="entry name" value="RING-HC_IAPs"/>
    <property type="match status" value="1"/>
</dbReference>
<keyword evidence="4" id="KW-0863">Zinc-finger</keyword>
<keyword evidence="9" id="KW-1185">Reference proteome</keyword>
<dbReference type="OrthoDB" id="294378at2759"/>
<dbReference type="InterPro" id="IPR002083">
    <property type="entry name" value="MATH/TRAF_dom"/>
</dbReference>
<dbReference type="Pfam" id="PF13920">
    <property type="entry name" value="zf-C3HC4_3"/>
    <property type="match status" value="1"/>
</dbReference>
<dbReference type="SUPFAM" id="SSF49599">
    <property type="entry name" value="TRAF domain-like"/>
    <property type="match status" value="1"/>
</dbReference>
<dbReference type="OMA" id="CGHVLAC"/>
<keyword evidence="4" id="KW-0862">Zinc</keyword>
<feature type="region of interest" description="Disordered" evidence="5">
    <location>
        <begin position="1"/>
        <end position="126"/>
    </location>
</feature>
<dbReference type="Gene3D" id="3.30.40.10">
    <property type="entry name" value="Zinc/RING finger domain, C3HC4 (zinc finger)"/>
    <property type="match status" value="1"/>
</dbReference>
<sequence length="838" mass="94457">MEVEEVQSPPSPALPLSFDPAAIPPPQNDFVSPPQNNFAPPPQNDFNLGDVPQPPAPADAAAGPPAANHRGLDTRPPPLLPQADEHHSDSNSDDDDSDHEDDESDDNEPPHTRWHEIAEDTTEPSVDERQWIAEHPERYHSAIEHEHWQKQTFFDLNDPEFETIDRGRIEWQVEAFNGTKEKPNNERVMRSQVVRIGGLDWQIKFYPRGSRDSDYLCVYIDCVSMNAPEWGDFEELDDPPFPVLEGAERVKRRRSVAAQIGVVMYNPAEPRANEFQIEAHNYNKNNPDYGWKYFTREARRHFHLRQQFQPQAILRNDKLSFTAYIRVVRDPTHCLWEHDDRSPDHSTSLYGLRSFTRSFSYIAATIPLLHFGPFRTLVQTLSPDTSLGQWLQTVLLKMYSRSPTPHFDARGRTRSQDDKDVAEILWKLAQAVKDQHPDQYTTFAELLGTLHPHDGAAIGPGRLNTKEHASIQAAIDKHHEVAPLAQPELLVLELQRQEHDKKDRKWKKLVNRVMVEERVAVGGASYLLYAFTTHRGPLHSPRYSTYLRPCGAEGGWYTYQPGKVARITEKQAKDIHSGPIADGHDSPLSEYQEAVTEVTSVVMYVREDVASKLNAPAVESWVKPLDANTDSLEMRLQKATSFTTPEPDLTDGEDVIMKDADQDSEYGSEDNDPAAIGGTVDWLGRAYYEGSWKDKVYHGGGNLISLDGNEYLGEFSDGLKHGFGEMTYSITGDSYKGNWVNDLPHGQGTLTEKSSGNVYTGGFQHGKKHGKFTLTGTVTEEDKNFCSICYEAEINTAFHRCGHVVACNGCAQQIDDCPVCRQPVSHRLQLYGVTISTT</sequence>
<feature type="compositionally biased region" description="Basic and acidic residues" evidence="5">
    <location>
        <begin position="108"/>
        <end position="118"/>
    </location>
</feature>
<feature type="domain" description="RING-type" evidence="6">
    <location>
        <begin position="786"/>
        <end position="821"/>
    </location>
</feature>
<dbReference type="Gene3D" id="2.60.210.10">
    <property type="entry name" value="Apoptosis, Tumor Necrosis Factor Receptor Associated Protein 2, Chain A"/>
    <property type="match status" value="1"/>
</dbReference>
<dbReference type="eggNOG" id="KOG0229">
    <property type="taxonomic scope" value="Eukaryota"/>
</dbReference>
<name>M2WMF0_DOTSN</name>
<comment type="subcellular location">
    <subcellularLocation>
        <location evidence="1">Cytoplasm</location>
    </subcellularLocation>
</comment>
<dbReference type="InterPro" id="IPR001394">
    <property type="entry name" value="Peptidase_C19_UCH"/>
</dbReference>
<dbReference type="InterPro" id="IPR008974">
    <property type="entry name" value="TRAF-like"/>
</dbReference>
<evidence type="ECO:0000256" key="5">
    <source>
        <dbReference type="SAM" id="MobiDB-lite"/>
    </source>
</evidence>
<gene>
    <name evidence="8" type="ORF">DOTSEDRAFT_72566</name>
</gene>
<evidence type="ECO:0000256" key="4">
    <source>
        <dbReference type="PROSITE-ProRule" id="PRU00175"/>
    </source>
</evidence>
<dbReference type="InterPro" id="IPR013083">
    <property type="entry name" value="Znf_RING/FYVE/PHD"/>
</dbReference>
<dbReference type="SUPFAM" id="SSF54001">
    <property type="entry name" value="Cysteine proteinases"/>
    <property type="match status" value="1"/>
</dbReference>